<reference evidence="2" key="2">
    <citation type="submission" date="2023-05" db="EMBL/GenBank/DDBJ databases">
        <authorList>
            <person name="Schelkunov M.I."/>
        </authorList>
    </citation>
    <scope>NUCLEOTIDE SEQUENCE</scope>
    <source>
        <strain evidence="2">Hsosn_3</strain>
        <tissue evidence="2">Leaf</tissue>
    </source>
</reference>
<dbReference type="EMBL" id="JAUIZM010000008">
    <property type="protein sequence ID" value="KAK1370825.1"/>
    <property type="molecule type" value="Genomic_DNA"/>
</dbReference>
<evidence type="ECO:0000313" key="3">
    <source>
        <dbReference type="Proteomes" id="UP001237642"/>
    </source>
</evidence>
<protein>
    <recommendedName>
        <fullName evidence="1">Transposase-associated domain-containing protein</fullName>
    </recommendedName>
</protein>
<proteinExistence type="predicted"/>
<dbReference type="Proteomes" id="UP001237642">
    <property type="component" value="Unassembled WGS sequence"/>
</dbReference>
<evidence type="ECO:0000313" key="2">
    <source>
        <dbReference type="EMBL" id="KAK1370825.1"/>
    </source>
</evidence>
<gene>
    <name evidence="2" type="ORF">POM88_036917</name>
</gene>
<sequence length="143" mass="16802">MEPDWIGFPRYSKEYVRGIKAFVKNAFPLFCVGEEMKCPCKICNNQNWHRRDVIYDHLIYQGPSLLHVQWICEISQTKVNNSTDFMNCETGTEFGDNLQAMFNCTSKRFQNVEDGPNTEAKIFFRLVTTISRLQQFFSAKFFD</sequence>
<feature type="domain" description="Transposase-associated" evidence="1">
    <location>
        <begin position="4"/>
        <end position="70"/>
    </location>
</feature>
<evidence type="ECO:0000259" key="1">
    <source>
        <dbReference type="Pfam" id="PF13963"/>
    </source>
</evidence>
<comment type="caution">
    <text evidence="2">The sequence shown here is derived from an EMBL/GenBank/DDBJ whole genome shotgun (WGS) entry which is preliminary data.</text>
</comment>
<dbReference type="Pfam" id="PF13963">
    <property type="entry name" value="Transpos_assoc"/>
    <property type="match status" value="1"/>
</dbReference>
<accession>A0AAD8HRN2</accession>
<organism evidence="2 3">
    <name type="scientific">Heracleum sosnowskyi</name>
    <dbReference type="NCBI Taxonomy" id="360622"/>
    <lineage>
        <taxon>Eukaryota</taxon>
        <taxon>Viridiplantae</taxon>
        <taxon>Streptophyta</taxon>
        <taxon>Embryophyta</taxon>
        <taxon>Tracheophyta</taxon>
        <taxon>Spermatophyta</taxon>
        <taxon>Magnoliopsida</taxon>
        <taxon>eudicotyledons</taxon>
        <taxon>Gunneridae</taxon>
        <taxon>Pentapetalae</taxon>
        <taxon>asterids</taxon>
        <taxon>campanulids</taxon>
        <taxon>Apiales</taxon>
        <taxon>Apiaceae</taxon>
        <taxon>Apioideae</taxon>
        <taxon>apioid superclade</taxon>
        <taxon>Tordylieae</taxon>
        <taxon>Tordyliinae</taxon>
        <taxon>Heracleum</taxon>
    </lineage>
</organism>
<reference evidence="2" key="1">
    <citation type="submission" date="2023-02" db="EMBL/GenBank/DDBJ databases">
        <title>Genome of toxic invasive species Heracleum sosnowskyi carries increased number of genes despite the absence of recent whole-genome duplications.</title>
        <authorList>
            <person name="Schelkunov M."/>
            <person name="Shtratnikova V."/>
            <person name="Makarenko M."/>
            <person name="Klepikova A."/>
            <person name="Omelchenko D."/>
            <person name="Novikova G."/>
            <person name="Obukhova E."/>
            <person name="Bogdanov V."/>
            <person name="Penin A."/>
            <person name="Logacheva M."/>
        </authorList>
    </citation>
    <scope>NUCLEOTIDE SEQUENCE</scope>
    <source>
        <strain evidence="2">Hsosn_3</strain>
        <tissue evidence="2">Leaf</tissue>
    </source>
</reference>
<name>A0AAD8HRN2_9APIA</name>
<dbReference type="InterPro" id="IPR029480">
    <property type="entry name" value="Transpos_assoc"/>
</dbReference>
<dbReference type="AlphaFoldDB" id="A0AAD8HRN2"/>
<keyword evidence="3" id="KW-1185">Reference proteome</keyword>